<dbReference type="RefSeq" id="WP_207679955.1">
    <property type="nucleotide sequence ID" value="NZ_CP061800.1"/>
</dbReference>
<name>A0A975BW22_9BACT</name>
<dbReference type="InterPro" id="IPR035093">
    <property type="entry name" value="RelE/ParE_toxin_dom_sf"/>
</dbReference>
<evidence type="ECO:0000313" key="1">
    <source>
        <dbReference type="EMBL" id="QTA92708.1"/>
    </source>
</evidence>
<proteinExistence type="predicted"/>
<organism evidence="1 2">
    <name type="scientific">Desulfonema magnum</name>
    <dbReference type="NCBI Taxonomy" id="45655"/>
    <lineage>
        <taxon>Bacteria</taxon>
        <taxon>Pseudomonadati</taxon>
        <taxon>Thermodesulfobacteriota</taxon>
        <taxon>Desulfobacteria</taxon>
        <taxon>Desulfobacterales</taxon>
        <taxon>Desulfococcaceae</taxon>
        <taxon>Desulfonema</taxon>
    </lineage>
</organism>
<protein>
    <submittedName>
        <fullName evidence="1">Uncharacterized protein</fullName>
    </submittedName>
</protein>
<dbReference type="Proteomes" id="UP000663722">
    <property type="component" value="Chromosome"/>
</dbReference>
<dbReference type="KEGG" id="dmm:dnm_087970"/>
<sequence>MAMISLPTRRFWKCYQNLPERIRRLADESYKLWKENPFHPSLEFEEIRPDIWRIKIGCRYRAIAKRYDAISDLCQI</sequence>
<reference evidence="1" key="1">
    <citation type="journal article" date="2021" name="Microb. Physiol.">
        <title>Proteogenomic Insights into the Physiology of Marine, Sulfate-Reducing, Filamentous Desulfonema limicola and Desulfonema magnum.</title>
        <authorList>
            <person name="Schnaars V."/>
            <person name="Wohlbrand L."/>
            <person name="Scheve S."/>
            <person name="Hinrichs C."/>
            <person name="Reinhardt R."/>
            <person name="Rabus R."/>
        </authorList>
    </citation>
    <scope>NUCLEOTIDE SEQUENCE</scope>
    <source>
        <strain evidence="1">4be13</strain>
    </source>
</reference>
<dbReference type="EMBL" id="CP061800">
    <property type="protein sequence ID" value="QTA92708.1"/>
    <property type="molecule type" value="Genomic_DNA"/>
</dbReference>
<keyword evidence="2" id="KW-1185">Reference proteome</keyword>
<dbReference type="SUPFAM" id="SSF143011">
    <property type="entry name" value="RelE-like"/>
    <property type="match status" value="1"/>
</dbReference>
<accession>A0A975BW22</accession>
<gene>
    <name evidence="1" type="ORF">dnm_087970</name>
</gene>
<evidence type="ECO:0000313" key="2">
    <source>
        <dbReference type="Proteomes" id="UP000663722"/>
    </source>
</evidence>
<dbReference type="AlphaFoldDB" id="A0A975BW22"/>